<keyword evidence="5" id="KW-0053">Apoptosis</keyword>
<evidence type="ECO:0000256" key="4">
    <source>
        <dbReference type="ARBA" id="ARBA00022692"/>
    </source>
</evidence>
<evidence type="ECO:0000256" key="8">
    <source>
        <dbReference type="ARBA" id="ARBA00023136"/>
    </source>
</evidence>
<dbReference type="GO" id="GO:0097345">
    <property type="term" value="P:mitochondrial outer membrane permeabilization"/>
    <property type="evidence" value="ECO:0007669"/>
    <property type="project" value="TreeGrafter"/>
</dbReference>
<proteinExistence type="inferred from homology"/>
<evidence type="ECO:0000256" key="3">
    <source>
        <dbReference type="ARBA" id="ARBA00007710"/>
    </source>
</evidence>
<evidence type="ECO:0000313" key="10">
    <source>
        <dbReference type="EMBL" id="LAC43537.1"/>
    </source>
</evidence>
<dbReference type="Pfam" id="PF06553">
    <property type="entry name" value="BNIP3"/>
    <property type="match status" value="1"/>
</dbReference>
<name>A0A6G1RY41_9GRUI</name>
<accession>A0A6G1RY41</accession>
<feature type="transmembrane region" description="Helical" evidence="9">
    <location>
        <begin position="273"/>
        <end position="295"/>
    </location>
</feature>
<protein>
    <submittedName>
        <fullName evidence="10">BCL2 interacting protein 3 like</fullName>
    </submittedName>
</protein>
<dbReference type="GO" id="GO:0005783">
    <property type="term" value="C:endoplasmic reticulum"/>
    <property type="evidence" value="ECO:0007669"/>
    <property type="project" value="TreeGrafter"/>
</dbReference>
<comment type="similarity">
    <text evidence="3">Belongs to the NIP3 family.</text>
</comment>
<evidence type="ECO:0000256" key="5">
    <source>
        <dbReference type="ARBA" id="ARBA00022703"/>
    </source>
</evidence>
<dbReference type="EMBL" id="ICPP01010893">
    <property type="protein sequence ID" value="LAC43537.1"/>
    <property type="molecule type" value="Transcribed_RNA"/>
</dbReference>
<dbReference type="AlphaFoldDB" id="A0A6G1RY41"/>
<dbReference type="GO" id="GO:0005741">
    <property type="term" value="C:mitochondrial outer membrane"/>
    <property type="evidence" value="ECO:0007669"/>
    <property type="project" value="TreeGrafter"/>
</dbReference>
<evidence type="ECO:0000256" key="6">
    <source>
        <dbReference type="ARBA" id="ARBA00022989"/>
    </source>
</evidence>
<organism evidence="10">
    <name type="scientific">Hypotaenidia okinawae</name>
    <dbReference type="NCBI Taxonomy" id="2861861"/>
    <lineage>
        <taxon>Eukaryota</taxon>
        <taxon>Metazoa</taxon>
        <taxon>Chordata</taxon>
        <taxon>Craniata</taxon>
        <taxon>Vertebrata</taxon>
        <taxon>Euteleostomi</taxon>
        <taxon>Archelosauria</taxon>
        <taxon>Archosauria</taxon>
        <taxon>Dinosauria</taxon>
        <taxon>Saurischia</taxon>
        <taxon>Theropoda</taxon>
        <taxon>Coelurosauria</taxon>
        <taxon>Aves</taxon>
        <taxon>Neognathae</taxon>
        <taxon>Neoaves</taxon>
        <taxon>Gruiformes</taxon>
        <taxon>Rallidae</taxon>
        <taxon>Hypotaenidia</taxon>
    </lineage>
</organism>
<comment type="subcellular location">
    <subcellularLocation>
        <location evidence="1">Membrane</location>
        <topology evidence="1">Single-pass membrane protein</topology>
    </subcellularLocation>
    <subcellularLocation>
        <location evidence="2">Mitochondrion membrane</location>
    </subcellularLocation>
</comment>
<keyword evidence="8 9" id="KW-0472">Membrane</keyword>
<dbReference type="GO" id="GO:0043065">
    <property type="term" value="P:positive regulation of apoptotic process"/>
    <property type="evidence" value="ECO:0007669"/>
    <property type="project" value="InterPro"/>
</dbReference>
<evidence type="ECO:0000256" key="1">
    <source>
        <dbReference type="ARBA" id="ARBA00004167"/>
    </source>
</evidence>
<dbReference type="InterPro" id="IPR010548">
    <property type="entry name" value="BNIP3"/>
</dbReference>
<dbReference type="GO" id="GO:0051607">
    <property type="term" value="P:defense response to virus"/>
    <property type="evidence" value="ECO:0007669"/>
    <property type="project" value="TreeGrafter"/>
</dbReference>
<evidence type="ECO:0000256" key="9">
    <source>
        <dbReference type="SAM" id="Phobius"/>
    </source>
</evidence>
<dbReference type="PANTHER" id="PTHR15186:SF9">
    <property type="entry name" value="BCL-2_ADENOVIRUS E1B 19KD INTERACTION PROTEIN XR"/>
    <property type="match status" value="1"/>
</dbReference>
<keyword evidence="7" id="KW-0496">Mitochondrion</keyword>
<dbReference type="Gene3D" id="6.10.250.1020">
    <property type="match status" value="1"/>
</dbReference>
<keyword evidence="6 9" id="KW-1133">Transmembrane helix</keyword>
<dbReference type="GO" id="GO:0042802">
    <property type="term" value="F:identical protein binding"/>
    <property type="evidence" value="ECO:0007669"/>
    <property type="project" value="UniProtKB-ARBA"/>
</dbReference>
<reference evidence="10" key="1">
    <citation type="submission" date="2020-03" db="EMBL/GenBank/DDBJ databases">
        <title>Okinawa Rail whole genome shotgun sequence.</title>
        <authorList>
            <person name="Nakajima N."/>
            <person name="Onuma M."/>
            <person name="Endoh D."/>
        </authorList>
    </citation>
    <scope>NUCLEOTIDE SEQUENCE</scope>
</reference>
<sequence length="307" mass="32946">MHPEGQILWGVPRGLVGTKGCWINGVFDRQADMCRGASCRGRWESQGSGACQGAAMGRWACTQCTCAGDRTWCSCGPWAVVLDALGRAPSQDGVSNGGLLSRVGSAGGQHRGQARAGLTAPPGSWVELWCGPGCPEPEPVPWRFSSCHADVEQMLLEAQLETESSDGALFTLGSPAWSDDGAGQVSEQPGENELLPPCSRPQPACPHPREQDVLDEAEWRERRLPASLSWACARRPRHLSRKEFAFVCSPQPVLWSLQGGAVGRKKRPFSSELLLLFIPSLLLSHVLTLGLGIYIGKRLAASSANPL</sequence>
<keyword evidence="4 9" id="KW-0812">Transmembrane</keyword>
<evidence type="ECO:0000256" key="2">
    <source>
        <dbReference type="ARBA" id="ARBA00004325"/>
    </source>
</evidence>
<reference evidence="10" key="2">
    <citation type="submission" date="2020-03" db="EMBL/GenBank/DDBJ databases">
        <authorList>
            <consortium name="Environmental Genome Science Research Promotion Project"/>
            <person name="Nakajima N."/>
            <person name="Onuma M."/>
            <person name="Endoh D."/>
        </authorList>
    </citation>
    <scope>NUCLEOTIDE SEQUENCE</scope>
</reference>
<dbReference type="GO" id="GO:0005635">
    <property type="term" value="C:nuclear envelope"/>
    <property type="evidence" value="ECO:0007669"/>
    <property type="project" value="TreeGrafter"/>
</dbReference>
<dbReference type="PANTHER" id="PTHR15186">
    <property type="entry name" value="RE48077P"/>
    <property type="match status" value="1"/>
</dbReference>
<evidence type="ECO:0000256" key="7">
    <source>
        <dbReference type="ARBA" id="ARBA00023128"/>
    </source>
</evidence>